<keyword evidence="7" id="KW-0472">Membrane</keyword>
<reference evidence="9 10" key="1">
    <citation type="journal article" date="2018" name="Nat. Biotechnol.">
        <title>A standardized bacterial taxonomy based on genome phylogeny substantially revises the tree of life.</title>
        <authorList>
            <person name="Parks D.H."/>
            <person name="Chuvochina M."/>
            <person name="Waite D.W."/>
            <person name="Rinke C."/>
            <person name="Skarshewski A."/>
            <person name="Chaumeil P.A."/>
            <person name="Hugenholtz P."/>
        </authorList>
    </citation>
    <scope>NUCLEOTIDE SEQUENCE [LARGE SCALE GENOMIC DNA]</scope>
    <source>
        <strain evidence="9">UBA10707</strain>
    </source>
</reference>
<evidence type="ECO:0000313" key="9">
    <source>
        <dbReference type="EMBL" id="HBP28160.1"/>
    </source>
</evidence>
<comment type="caution">
    <text evidence="9">The sequence shown here is derived from an EMBL/GenBank/DDBJ whole genome shotgun (WGS) entry which is preliminary data.</text>
</comment>
<evidence type="ECO:0000256" key="5">
    <source>
        <dbReference type="ARBA" id="ARBA00022741"/>
    </source>
</evidence>
<dbReference type="CDD" id="cd03257">
    <property type="entry name" value="ABC_NikE_OppD_transporters"/>
    <property type="match status" value="1"/>
</dbReference>
<dbReference type="Pfam" id="PF00005">
    <property type="entry name" value="ABC_tran"/>
    <property type="match status" value="1"/>
</dbReference>
<dbReference type="InterPro" id="IPR027417">
    <property type="entry name" value="P-loop_NTPase"/>
</dbReference>
<comment type="similarity">
    <text evidence="2">Belongs to the ABC transporter superfamily.</text>
</comment>
<dbReference type="GO" id="GO:0016887">
    <property type="term" value="F:ATP hydrolysis activity"/>
    <property type="evidence" value="ECO:0007669"/>
    <property type="project" value="InterPro"/>
</dbReference>
<sequence length="330" mass="36337">MNAAAEQVLQVENLHAGFGQRGRAQMAIEGVTFQVKKGRVFGLVGESGCGKSTTCRSIIRLFGGSPFVIEQGRILFDGKDLAAMDDQQLAGIRGRKISMIFQDPMTALNPTMRVGDQVAEIVRRNHVGLSSTQVREKVVGLLREVGITSPERRFSAWPHELSGGLRQRVLIAMALSCAPQLLIADEPTTALDVTIQAQVLRLLHDLRERIGMSVLLVTHDLGVVAQHCDDMAVMYAGKIVESGSVAEIFANPRHPYTRALLNALPAHVDPEHKLEPIPGEPPAAGQYPAGCRFHPRCRFAIDRCHNEIPDNEQLTREHACACHRKEEILW</sequence>
<dbReference type="Gene3D" id="3.40.50.300">
    <property type="entry name" value="P-loop containing nucleotide triphosphate hydrolases"/>
    <property type="match status" value="1"/>
</dbReference>
<organism evidence="9 10">
    <name type="scientific">Advenella kashmirensis</name>
    <dbReference type="NCBI Taxonomy" id="310575"/>
    <lineage>
        <taxon>Bacteria</taxon>
        <taxon>Pseudomonadati</taxon>
        <taxon>Pseudomonadota</taxon>
        <taxon>Betaproteobacteria</taxon>
        <taxon>Burkholderiales</taxon>
        <taxon>Alcaligenaceae</taxon>
    </lineage>
</organism>
<evidence type="ECO:0000256" key="4">
    <source>
        <dbReference type="ARBA" id="ARBA00022475"/>
    </source>
</evidence>
<evidence type="ECO:0000256" key="6">
    <source>
        <dbReference type="ARBA" id="ARBA00022840"/>
    </source>
</evidence>
<evidence type="ECO:0000256" key="3">
    <source>
        <dbReference type="ARBA" id="ARBA00022448"/>
    </source>
</evidence>
<dbReference type="SMART" id="SM00382">
    <property type="entry name" value="AAA"/>
    <property type="match status" value="1"/>
</dbReference>
<dbReference type="PANTHER" id="PTHR43297">
    <property type="entry name" value="OLIGOPEPTIDE TRANSPORT ATP-BINDING PROTEIN APPD"/>
    <property type="match status" value="1"/>
</dbReference>
<evidence type="ECO:0000256" key="1">
    <source>
        <dbReference type="ARBA" id="ARBA00004417"/>
    </source>
</evidence>
<dbReference type="GO" id="GO:0015833">
    <property type="term" value="P:peptide transport"/>
    <property type="evidence" value="ECO:0007669"/>
    <property type="project" value="InterPro"/>
</dbReference>
<evidence type="ECO:0000259" key="8">
    <source>
        <dbReference type="PROSITE" id="PS50893"/>
    </source>
</evidence>
<dbReference type="Pfam" id="PF08352">
    <property type="entry name" value="oligo_HPY"/>
    <property type="match status" value="1"/>
</dbReference>
<keyword evidence="4" id="KW-1003">Cell membrane</keyword>
<name>A0A356LAX3_9BURK</name>
<dbReference type="SUPFAM" id="SSF52540">
    <property type="entry name" value="P-loop containing nucleoside triphosphate hydrolases"/>
    <property type="match status" value="1"/>
</dbReference>
<protein>
    <submittedName>
        <fullName evidence="9">ABC transporter ATP-binding protein</fullName>
    </submittedName>
</protein>
<dbReference type="InterPro" id="IPR003593">
    <property type="entry name" value="AAA+_ATPase"/>
</dbReference>
<dbReference type="EMBL" id="DOEK01000004">
    <property type="protein sequence ID" value="HBP28160.1"/>
    <property type="molecule type" value="Genomic_DNA"/>
</dbReference>
<dbReference type="GO" id="GO:0005886">
    <property type="term" value="C:plasma membrane"/>
    <property type="evidence" value="ECO:0007669"/>
    <property type="project" value="UniProtKB-SubCell"/>
</dbReference>
<proteinExistence type="inferred from homology"/>
<dbReference type="Proteomes" id="UP000264036">
    <property type="component" value="Unassembled WGS sequence"/>
</dbReference>
<comment type="subcellular location">
    <subcellularLocation>
        <location evidence="1">Cell inner membrane</location>
        <topology evidence="1">Peripheral membrane protein</topology>
    </subcellularLocation>
</comment>
<keyword evidence="3" id="KW-0813">Transport</keyword>
<dbReference type="NCBIfam" id="TIGR01727">
    <property type="entry name" value="oligo_HPY"/>
    <property type="match status" value="1"/>
</dbReference>
<dbReference type="InterPro" id="IPR050388">
    <property type="entry name" value="ABC_Ni/Peptide_Import"/>
</dbReference>
<evidence type="ECO:0000256" key="7">
    <source>
        <dbReference type="ARBA" id="ARBA00023136"/>
    </source>
</evidence>
<evidence type="ECO:0000313" key="10">
    <source>
        <dbReference type="Proteomes" id="UP000264036"/>
    </source>
</evidence>
<dbReference type="AlphaFoldDB" id="A0A356LAX3"/>
<dbReference type="GO" id="GO:0005524">
    <property type="term" value="F:ATP binding"/>
    <property type="evidence" value="ECO:0007669"/>
    <property type="project" value="UniProtKB-KW"/>
</dbReference>
<evidence type="ECO:0000256" key="2">
    <source>
        <dbReference type="ARBA" id="ARBA00005417"/>
    </source>
</evidence>
<dbReference type="GO" id="GO:0055085">
    <property type="term" value="P:transmembrane transport"/>
    <property type="evidence" value="ECO:0007669"/>
    <property type="project" value="UniProtKB-ARBA"/>
</dbReference>
<keyword evidence="5" id="KW-0547">Nucleotide-binding</keyword>
<dbReference type="InterPro" id="IPR003439">
    <property type="entry name" value="ABC_transporter-like_ATP-bd"/>
</dbReference>
<dbReference type="FunFam" id="3.40.50.300:FF:000016">
    <property type="entry name" value="Oligopeptide ABC transporter ATP-binding component"/>
    <property type="match status" value="1"/>
</dbReference>
<dbReference type="PROSITE" id="PS50893">
    <property type="entry name" value="ABC_TRANSPORTER_2"/>
    <property type="match status" value="1"/>
</dbReference>
<gene>
    <name evidence="9" type="ORF">DD666_01935</name>
</gene>
<feature type="domain" description="ABC transporter" evidence="8">
    <location>
        <begin position="9"/>
        <end position="261"/>
    </location>
</feature>
<dbReference type="PANTHER" id="PTHR43297:SF2">
    <property type="entry name" value="DIPEPTIDE TRANSPORT ATP-BINDING PROTEIN DPPD"/>
    <property type="match status" value="1"/>
</dbReference>
<keyword evidence="6 9" id="KW-0067">ATP-binding</keyword>
<accession>A0A356LAX3</accession>
<dbReference type="InterPro" id="IPR013563">
    <property type="entry name" value="Oligopep_ABC_C"/>
</dbReference>